<name>A0A0V1MEL4_9BILA</name>
<dbReference type="OrthoDB" id="5922526at2759"/>
<dbReference type="AlphaFoldDB" id="A0A0V1MEL4"/>
<gene>
    <name evidence="1" type="ORF">T10_8912</name>
</gene>
<reference evidence="1 2" key="1">
    <citation type="submission" date="2015-01" db="EMBL/GenBank/DDBJ databases">
        <title>Evolution of Trichinella species and genotypes.</title>
        <authorList>
            <person name="Korhonen P.K."/>
            <person name="Edoardo P."/>
            <person name="Giuseppe L.R."/>
            <person name="Gasser R.B."/>
        </authorList>
    </citation>
    <scope>NUCLEOTIDE SEQUENCE [LARGE SCALE GENOMIC DNA]</scope>
    <source>
        <strain evidence="1">ISS1980</strain>
    </source>
</reference>
<accession>A0A0V1MEL4</accession>
<evidence type="ECO:0000313" key="2">
    <source>
        <dbReference type="Proteomes" id="UP000054843"/>
    </source>
</evidence>
<organism evidence="1 2">
    <name type="scientific">Trichinella papuae</name>
    <dbReference type="NCBI Taxonomy" id="268474"/>
    <lineage>
        <taxon>Eukaryota</taxon>
        <taxon>Metazoa</taxon>
        <taxon>Ecdysozoa</taxon>
        <taxon>Nematoda</taxon>
        <taxon>Enoplea</taxon>
        <taxon>Dorylaimia</taxon>
        <taxon>Trichinellida</taxon>
        <taxon>Trichinellidae</taxon>
        <taxon>Trichinella</taxon>
    </lineage>
</organism>
<evidence type="ECO:0000313" key="1">
    <source>
        <dbReference type="EMBL" id="KRZ70321.1"/>
    </source>
</evidence>
<protein>
    <submittedName>
        <fullName evidence="1">Uncharacterized protein</fullName>
    </submittedName>
</protein>
<keyword evidence="2" id="KW-1185">Reference proteome</keyword>
<sequence>MPDAVLNSFRFVSLPSGRLLSGATNIPNVFHGLSPVPIVVFSTGRSRRAFGSLLAHLWSWNPPEASKDPNWSTKPRASATESHEVAKSSMYMLFNTSSAARGADS</sequence>
<proteinExistence type="predicted"/>
<dbReference type="EMBL" id="JYDO01000116">
    <property type="protein sequence ID" value="KRZ70321.1"/>
    <property type="molecule type" value="Genomic_DNA"/>
</dbReference>
<dbReference type="Proteomes" id="UP000054843">
    <property type="component" value="Unassembled WGS sequence"/>
</dbReference>
<comment type="caution">
    <text evidence="1">The sequence shown here is derived from an EMBL/GenBank/DDBJ whole genome shotgun (WGS) entry which is preliminary data.</text>
</comment>